<dbReference type="RefSeq" id="WP_271472007.1">
    <property type="nucleotide sequence ID" value="NZ_JANEWF010000035.1"/>
</dbReference>
<name>A0ABT4YAG2_METRE</name>
<gene>
    <name evidence="1" type="ORF">NNO07_22515</name>
</gene>
<evidence type="ECO:0000313" key="1">
    <source>
        <dbReference type="EMBL" id="MDA8485850.1"/>
    </source>
</evidence>
<protein>
    <submittedName>
        <fullName evidence="1">Uncharacterized protein</fullName>
    </submittedName>
</protein>
<comment type="caution">
    <text evidence="1">The sequence shown here is derived from an EMBL/GenBank/DDBJ whole genome shotgun (WGS) entry which is preliminary data.</text>
</comment>
<sequence length="103" mass="11483">MNVKGVVTAEYAPMVTAMVQVRSVSDEVLALINRVGENTKHLHFYLNGDWRGIFRPDSTGGDFIYARNNWWLITAVPEDFSRSGWVCVRGTLQMTGPDGVVPP</sequence>
<dbReference type="Proteomes" id="UP001211689">
    <property type="component" value="Unassembled WGS sequence"/>
</dbReference>
<evidence type="ECO:0000313" key="2">
    <source>
        <dbReference type="Proteomes" id="UP001211689"/>
    </source>
</evidence>
<proteinExistence type="predicted"/>
<dbReference type="EMBL" id="JANEWF010000035">
    <property type="protein sequence ID" value="MDA8485850.1"/>
    <property type="molecule type" value="Genomic_DNA"/>
</dbReference>
<reference evidence="1 2" key="1">
    <citation type="submission" date="2022-07" db="EMBL/GenBank/DDBJ databases">
        <title>Genome Analysis of Selected Gammaproteobacteria from Nigerian Food snails.</title>
        <authorList>
            <person name="Okafor A.C."/>
        </authorList>
    </citation>
    <scope>NUCLEOTIDE SEQUENCE [LARGE SCALE GENOMIC DNA]</scope>
    <source>
        <strain evidence="1 2">Awg 2</strain>
    </source>
</reference>
<keyword evidence="2" id="KW-1185">Reference proteome</keyword>
<accession>A0ABT4YAG2</accession>
<organism evidence="1 2">
    <name type="scientific">Metapseudomonas resinovorans</name>
    <name type="common">Pseudomonas resinovorans</name>
    <dbReference type="NCBI Taxonomy" id="53412"/>
    <lineage>
        <taxon>Bacteria</taxon>
        <taxon>Pseudomonadati</taxon>
        <taxon>Pseudomonadota</taxon>
        <taxon>Gammaproteobacteria</taxon>
        <taxon>Pseudomonadales</taxon>
        <taxon>Pseudomonadaceae</taxon>
        <taxon>Metapseudomonas</taxon>
    </lineage>
</organism>